<protein>
    <submittedName>
        <fullName evidence="2">Uncharacterized protein</fullName>
    </submittedName>
</protein>
<feature type="compositionally biased region" description="Polar residues" evidence="1">
    <location>
        <begin position="1"/>
        <end position="13"/>
    </location>
</feature>
<feature type="compositionally biased region" description="Basic and acidic residues" evidence="1">
    <location>
        <begin position="134"/>
        <end position="144"/>
    </location>
</feature>
<dbReference type="AlphaFoldDB" id="A0A9W6GXI5"/>
<evidence type="ECO:0000313" key="2">
    <source>
        <dbReference type="EMBL" id="GLI94829.1"/>
    </source>
</evidence>
<dbReference type="Proteomes" id="UP001144323">
    <property type="component" value="Unassembled WGS sequence"/>
</dbReference>
<feature type="region of interest" description="Disordered" evidence="1">
    <location>
        <begin position="108"/>
        <end position="154"/>
    </location>
</feature>
<feature type="compositionally biased region" description="Polar residues" evidence="1">
    <location>
        <begin position="30"/>
        <end position="42"/>
    </location>
</feature>
<name>A0A9W6GXI5_9HYPH</name>
<reference evidence="2" key="1">
    <citation type="journal article" date="2023" name="Int. J. Syst. Evol. Microbiol.">
        <title>Methylocystis iwaonis sp. nov., a type II methane-oxidizing bacterium from surface soil of a rice paddy field in Japan, and emended description of the genus Methylocystis (ex Whittenbury et al. 1970) Bowman et al. 1993.</title>
        <authorList>
            <person name="Kaise H."/>
            <person name="Sawadogo J.B."/>
            <person name="Alam M.S."/>
            <person name="Ueno C."/>
            <person name="Dianou D."/>
            <person name="Shinjo R."/>
            <person name="Asakawa S."/>
        </authorList>
    </citation>
    <scope>NUCLEOTIDE SEQUENCE</scope>
    <source>
        <strain evidence="2">LMG27198</strain>
    </source>
</reference>
<evidence type="ECO:0000256" key="1">
    <source>
        <dbReference type="SAM" id="MobiDB-lite"/>
    </source>
</evidence>
<accession>A0A9W6GXI5</accession>
<comment type="caution">
    <text evidence="2">The sequence shown here is derived from an EMBL/GenBank/DDBJ whole genome shotgun (WGS) entry which is preliminary data.</text>
</comment>
<dbReference type="EMBL" id="BSEC01000001">
    <property type="protein sequence ID" value="GLI94829.1"/>
    <property type="molecule type" value="Genomic_DNA"/>
</dbReference>
<sequence length="154" mass="16831">MSWQESDTLSQAVQAPGLTSEPTNKKPLRQCSQGLTQKNQLKQPLPSGGILERTRYEENTAGVSDDGDYEEKFQKPGHHNAPFPTALPAAQLENAGPRQTVPFFLTGRRAQTGKDGAPWSSNSWRSQVAAPHQVETKRSAERKASPCPEPPARA</sequence>
<evidence type="ECO:0000313" key="3">
    <source>
        <dbReference type="Proteomes" id="UP001144323"/>
    </source>
</evidence>
<proteinExistence type="predicted"/>
<organism evidence="2 3">
    <name type="scientific">Methylocystis echinoides</name>
    <dbReference type="NCBI Taxonomy" id="29468"/>
    <lineage>
        <taxon>Bacteria</taxon>
        <taxon>Pseudomonadati</taxon>
        <taxon>Pseudomonadota</taxon>
        <taxon>Alphaproteobacteria</taxon>
        <taxon>Hyphomicrobiales</taxon>
        <taxon>Methylocystaceae</taxon>
        <taxon>Methylocystis</taxon>
    </lineage>
</organism>
<feature type="region of interest" description="Disordered" evidence="1">
    <location>
        <begin position="1"/>
        <end position="85"/>
    </location>
</feature>
<gene>
    <name evidence="2" type="ORF">LMG27198_38210</name>
</gene>
<keyword evidence="3" id="KW-1185">Reference proteome</keyword>